<dbReference type="InParanoid" id="K1X2D4"/>
<dbReference type="GeneID" id="18758568"/>
<dbReference type="AlphaFoldDB" id="K1X2D4"/>
<keyword evidence="3" id="KW-1185">Reference proteome</keyword>
<evidence type="ECO:0000313" key="3">
    <source>
        <dbReference type="Proteomes" id="UP000006753"/>
    </source>
</evidence>
<name>K1X2D4_MARBU</name>
<accession>K1X2D4</accession>
<evidence type="ECO:0000313" key="2">
    <source>
        <dbReference type="EMBL" id="EKD19396.1"/>
    </source>
</evidence>
<reference evidence="2 3" key="1">
    <citation type="journal article" date="2012" name="BMC Genomics">
        <title>Sequencing the genome of Marssonina brunnea reveals fungus-poplar co-evolution.</title>
        <authorList>
            <person name="Zhu S."/>
            <person name="Cao Y.-Z."/>
            <person name="Jiang C."/>
            <person name="Tan B.-Y."/>
            <person name="Wang Z."/>
            <person name="Feng S."/>
            <person name="Zhang L."/>
            <person name="Su X.-H."/>
            <person name="Brejova B."/>
            <person name="Vinar T."/>
            <person name="Xu M."/>
            <person name="Wang M.-X."/>
            <person name="Zhang S.-G."/>
            <person name="Huang M.-R."/>
            <person name="Wu R."/>
            <person name="Zhou Y."/>
        </authorList>
    </citation>
    <scope>NUCLEOTIDE SEQUENCE [LARGE SCALE GENOMIC DNA]</scope>
    <source>
        <strain evidence="2 3">MB_m1</strain>
    </source>
</reference>
<organism evidence="2 3">
    <name type="scientific">Marssonina brunnea f. sp. multigermtubi (strain MB_m1)</name>
    <name type="common">Marssonina leaf spot fungus</name>
    <dbReference type="NCBI Taxonomy" id="1072389"/>
    <lineage>
        <taxon>Eukaryota</taxon>
        <taxon>Fungi</taxon>
        <taxon>Dikarya</taxon>
        <taxon>Ascomycota</taxon>
        <taxon>Pezizomycotina</taxon>
        <taxon>Leotiomycetes</taxon>
        <taxon>Helotiales</taxon>
        <taxon>Drepanopezizaceae</taxon>
        <taxon>Drepanopeziza</taxon>
    </lineage>
</organism>
<gene>
    <name evidence="2" type="ORF">MBM_02633</name>
</gene>
<evidence type="ECO:0000256" key="1">
    <source>
        <dbReference type="SAM" id="MobiDB-lite"/>
    </source>
</evidence>
<dbReference type="EMBL" id="JH921431">
    <property type="protein sequence ID" value="EKD19396.1"/>
    <property type="molecule type" value="Genomic_DNA"/>
</dbReference>
<feature type="region of interest" description="Disordered" evidence="1">
    <location>
        <begin position="91"/>
        <end position="118"/>
    </location>
</feature>
<sequence length="260" mass="29988">MRDLVTRASNIGRLESWHASTNRDPDPNQLDKLVPPAILSYSITVLAFEPNGLQAGFLKRDALDHVTSHQFHFQNFLYACWPISSLNTPKPPRRALSQETKNPKSLRSALSKSSESHSPFPRLTIELRLAVQGFALPEEKETVLIISWIVGFERAGQYVMRITATIPKHFRPLRIFGLRYYPRDVGTFMYFNKNEDTLSFASWDDFTLLAMHNVNFWDLQANLLDVGVRTIEIKGYDELRARDYRALYMLSEIVIIALWE</sequence>
<dbReference type="Proteomes" id="UP000006753">
    <property type="component" value="Unassembled WGS sequence"/>
</dbReference>
<proteinExistence type="predicted"/>
<dbReference type="KEGG" id="mbe:MBM_02633"/>
<protein>
    <submittedName>
        <fullName evidence="2">Uncharacterized protein</fullName>
    </submittedName>
</protein>
<feature type="compositionally biased region" description="Low complexity" evidence="1">
    <location>
        <begin position="105"/>
        <end position="118"/>
    </location>
</feature>
<dbReference type="HOGENOM" id="CLU_1069892_0_0_1"/>